<proteinExistence type="predicted"/>
<accession>A0A3M7QPB5</accession>
<comment type="caution">
    <text evidence="1">The sequence shown here is derived from an EMBL/GenBank/DDBJ whole genome shotgun (WGS) entry which is preliminary data.</text>
</comment>
<reference evidence="1 2" key="1">
    <citation type="journal article" date="2018" name="Sci. Rep.">
        <title>Genomic signatures of local adaptation to the degree of environmental predictability in rotifers.</title>
        <authorList>
            <person name="Franch-Gras L."/>
            <person name="Hahn C."/>
            <person name="Garcia-Roger E.M."/>
            <person name="Carmona M.J."/>
            <person name="Serra M."/>
            <person name="Gomez A."/>
        </authorList>
    </citation>
    <scope>NUCLEOTIDE SEQUENCE [LARGE SCALE GENOMIC DNA]</scope>
    <source>
        <strain evidence="1">HYR1</strain>
    </source>
</reference>
<evidence type="ECO:0000313" key="1">
    <source>
        <dbReference type="EMBL" id="RNA12921.1"/>
    </source>
</evidence>
<dbReference type="Proteomes" id="UP000276133">
    <property type="component" value="Unassembled WGS sequence"/>
</dbReference>
<name>A0A3M7QPB5_BRAPC</name>
<gene>
    <name evidence="1" type="ORF">BpHYR1_042614</name>
</gene>
<evidence type="ECO:0000313" key="2">
    <source>
        <dbReference type="Proteomes" id="UP000276133"/>
    </source>
</evidence>
<dbReference type="EMBL" id="REGN01005561">
    <property type="protein sequence ID" value="RNA12921.1"/>
    <property type="molecule type" value="Genomic_DNA"/>
</dbReference>
<organism evidence="1 2">
    <name type="scientific">Brachionus plicatilis</name>
    <name type="common">Marine rotifer</name>
    <name type="synonym">Brachionus muelleri</name>
    <dbReference type="NCBI Taxonomy" id="10195"/>
    <lineage>
        <taxon>Eukaryota</taxon>
        <taxon>Metazoa</taxon>
        <taxon>Spiralia</taxon>
        <taxon>Gnathifera</taxon>
        <taxon>Rotifera</taxon>
        <taxon>Eurotatoria</taxon>
        <taxon>Monogononta</taxon>
        <taxon>Pseudotrocha</taxon>
        <taxon>Ploima</taxon>
        <taxon>Brachionidae</taxon>
        <taxon>Brachionus</taxon>
    </lineage>
</organism>
<keyword evidence="2" id="KW-1185">Reference proteome</keyword>
<sequence>MHTIKKSLIKLCNKLQIVPFLAKIIFPIIKSFLFNLHLNFTLPISIKQIYFLNQFLVYFYHPKIAPVTFKINSVNAEWCNIQSCINCLNVNQSHEAWPSNYHDLDFQ</sequence>
<dbReference type="AlphaFoldDB" id="A0A3M7QPB5"/>
<protein>
    <submittedName>
        <fullName evidence="1">Uncharacterized protein</fullName>
    </submittedName>
</protein>